<gene>
    <name evidence="2" type="ORF">GALL_500560</name>
</gene>
<dbReference type="AlphaFoldDB" id="A0A1J5PAW3"/>
<name>A0A1J5PAW3_9ZZZZ</name>
<organism evidence="2">
    <name type="scientific">mine drainage metagenome</name>
    <dbReference type="NCBI Taxonomy" id="410659"/>
    <lineage>
        <taxon>unclassified sequences</taxon>
        <taxon>metagenomes</taxon>
        <taxon>ecological metagenomes</taxon>
    </lineage>
</organism>
<evidence type="ECO:0000313" key="2">
    <source>
        <dbReference type="EMBL" id="OIQ68354.1"/>
    </source>
</evidence>
<feature type="region of interest" description="Disordered" evidence="1">
    <location>
        <begin position="13"/>
        <end position="44"/>
    </location>
</feature>
<proteinExistence type="predicted"/>
<evidence type="ECO:0000256" key="1">
    <source>
        <dbReference type="SAM" id="MobiDB-lite"/>
    </source>
</evidence>
<reference evidence="2" key="1">
    <citation type="submission" date="2016-10" db="EMBL/GenBank/DDBJ databases">
        <title>Sequence of Gallionella enrichment culture.</title>
        <authorList>
            <person name="Poehlein A."/>
            <person name="Muehling M."/>
            <person name="Daniel R."/>
        </authorList>
    </citation>
    <scope>NUCLEOTIDE SEQUENCE</scope>
</reference>
<dbReference type="EMBL" id="MLJW01005358">
    <property type="protein sequence ID" value="OIQ68354.1"/>
    <property type="molecule type" value="Genomic_DNA"/>
</dbReference>
<comment type="caution">
    <text evidence="2">The sequence shown here is derived from an EMBL/GenBank/DDBJ whole genome shotgun (WGS) entry which is preliminary data.</text>
</comment>
<feature type="compositionally biased region" description="Basic and acidic residues" evidence="1">
    <location>
        <begin position="22"/>
        <end position="36"/>
    </location>
</feature>
<sequence>MLIGVRKLDAHDQRLNTAEQQESERGDQIADTDHLVINRSKPSAQPRWRLPYLLQARRNRRVASLGNHGGAIKVSVGHVRFHYFRLPR</sequence>
<protein>
    <submittedName>
        <fullName evidence="2">Uncharacterized protein</fullName>
    </submittedName>
</protein>
<accession>A0A1J5PAW3</accession>